<feature type="compositionally biased region" description="Low complexity" evidence="1">
    <location>
        <begin position="7"/>
        <end position="30"/>
    </location>
</feature>
<keyword evidence="4" id="KW-1185">Reference proteome</keyword>
<name>A0ABX1F2N6_9PROT</name>
<organism evidence="3 4">
    <name type="scientific">Falsiroseomonas frigidaquae</name>
    <dbReference type="NCBI Taxonomy" id="487318"/>
    <lineage>
        <taxon>Bacteria</taxon>
        <taxon>Pseudomonadati</taxon>
        <taxon>Pseudomonadota</taxon>
        <taxon>Alphaproteobacteria</taxon>
        <taxon>Acetobacterales</taxon>
        <taxon>Roseomonadaceae</taxon>
        <taxon>Falsiroseomonas</taxon>
    </lineage>
</organism>
<evidence type="ECO:0000256" key="1">
    <source>
        <dbReference type="SAM" id="MobiDB-lite"/>
    </source>
</evidence>
<dbReference type="EMBL" id="JAAVTX010000005">
    <property type="protein sequence ID" value="NKE46610.1"/>
    <property type="molecule type" value="Genomic_DNA"/>
</dbReference>
<dbReference type="Pfam" id="PF09361">
    <property type="entry name" value="Phasin_2"/>
    <property type="match status" value="1"/>
</dbReference>
<evidence type="ECO:0000259" key="2">
    <source>
        <dbReference type="Pfam" id="PF09361"/>
    </source>
</evidence>
<gene>
    <name evidence="3" type="ORF">HB662_17645</name>
</gene>
<accession>A0ABX1F2N6</accession>
<feature type="region of interest" description="Disordered" evidence="1">
    <location>
        <begin position="1"/>
        <end position="30"/>
    </location>
</feature>
<proteinExistence type="predicted"/>
<comment type="caution">
    <text evidence="3">The sequence shown here is derived from an EMBL/GenBank/DDBJ whole genome shotgun (WGS) entry which is preliminary data.</text>
</comment>
<feature type="domain" description="Phasin" evidence="2">
    <location>
        <begin position="109"/>
        <end position="208"/>
    </location>
</feature>
<evidence type="ECO:0000313" key="4">
    <source>
        <dbReference type="Proteomes" id="UP000765160"/>
    </source>
</evidence>
<dbReference type="InterPro" id="IPR018968">
    <property type="entry name" value="Phasin"/>
</dbReference>
<sequence>MTVVENAAQPATSTAQAATSGAAQAASTSTQAAISGTAPAAATNAAEAAAKNATQAVQGTAQGGMQAAAAGAAAAKKMMEDGASQARVKMEQGMQQMTKTTEGFYKAAEEAAEFGRGNLEAMTRATQTLTSGMQELSKQYFAMSQALGEHAMESAKALSGVKSLKEAADIQAAFAKASMERTMSETAKLQEAAYRLAEQAGAPLAARMTLAVEKFSKPLAA</sequence>
<reference evidence="3 4" key="1">
    <citation type="submission" date="2020-03" db="EMBL/GenBank/DDBJ databases">
        <title>Roseomonas selenitidurans sp. nov. isolated from soil.</title>
        <authorList>
            <person name="Liu H."/>
        </authorList>
    </citation>
    <scope>NUCLEOTIDE SEQUENCE [LARGE SCALE GENOMIC DNA]</scope>
    <source>
        <strain evidence="3 4">JCM 15073</strain>
    </source>
</reference>
<protein>
    <submittedName>
        <fullName evidence="3">Phasin family protein</fullName>
    </submittedName>
</protein>
<evidence type="ECO:0000313" key="3">
    <source>
        <dbReference type="EMBL" id="NKE46610.1"/>
    </source>
</evidence>
<dbReference type="Proteomes" id="UP000765160">
    <property type="component" value="Unassembled WGS sequence"/>
</dbReference>